<sequence length="296" mass="34592">MLARDIQGSNCKKAQLCIPKCRRTRATRDSHKRRHKNKEGATKEAEARNIYGRWSTLAVGVCYFPILTGLESITNSIMDKMEEKLIPLVEENKELKLKIGKLENEIEFLKRGEKKNNVIVFGLEEKEISAYELIQELKKNLKQDLNINLEHYEINKIHRIGTKNEESNKSRPVLCSFVNNWKKNEILKNRKNLKTINISEDYSKEVLEKRRKLKAELFEERKNGKIAYLKYDKLIVKENKNSQDKRKRESSASPSSYNTQTKKYQTVSSIKSNRTNAFDVMRSRSNSFSNVTTKKQ</sequence>
<reference evidence="4" key="1">
    <citation type="submission" date="2025-08" db="UniProtKB">
        <authorList>
            <consortium name="RefSeq"/>
        </authorList>
    </citation>
    <scope>IDENTIFICATION</scope>
</reference>
<feature type="compositionally biased region" description="Polar residues" evidence="2">
    <location>
        <begin position="251"/>
        <end position="276"/>
    </location>
</feature>
<evidence type="ECO:0000256" key="2">
    <source>
        <dbReference type="SAM" id="MobiDB-lite"/>
    </source>
</evidence>
<accession>A0ABM3LIH0</accession>
<keyword evidence="3" id="KW-1185">Reference proteome</keyword>
<feature type="region of interest" description="Disordered" evidence="2">
    <location>
        <begin position="240"/>
        <end position="296"/>
    </location>
</feature>
<dbReference type="Proteomes" id="UP001652582">
    <property type="component" value="Chromosome 8"/>
</dbReference>
<feature type="compositionally biased region" description="Polar residues" evidence="2">
    <location>
        <begin position="283"/>
        <end position="296"/>
    </location>
</feature>
<evidence type="ECO:0000256" key="1">
    <source>
        <dbReference type="SAM" id="Coils"/>
    </source>
</evidence>
<dbReference type="RefSeq" id="XP_052738851.1">
    <property type="nucleotide sequence ID" value="XM_052882891.1"/>
</dbReference>
<organism evidence="3 4">
    <name type="scientific">Bicyclus anynana</name>
    <name type="common">Squinting bush brown butterfly</name>
    <dbReference type="NCBI Taxonomy" id="110368"/>
    <lineage>
        <taxon>Eukaryota</taxon>
        <taxon>Metazoa</taxon>
        <taxon>Ecdysozoa</taxon>
        <taxon>Arthropoda</taxon>
        <taxon>Hexapoda</taxon>
        <taxon>Insecta</taxon>
        <taxon>Pterygota</taxon>
        <taxon>Neoptera</taxon>
        <taxon>Endopterygota</taxon>
        <taxon>Lepidoptera</taxon>
        <taxon>Glossata</taxon>
        <taxon>Ditrysia</taxon>
        <taxon>Papilionoidea</taxon>
        <taxon>Nymphalidae</taxon>
        <taxon>Satyrinae</taxon>
        <taxon>Satyrini</taxon>
        <taxon>Mycalesina</taxon>
        <taxon>Bicyclus</taxon>
    </lineage>
</organism>
<keyword evidence="1" id="KW-0175">Coiled coil</keyword>
<name>A0ABM3LIH0_BICAN</name>
<gene>
    <name evidence="4" type="primary">LOC112053384</name>
</gene>
<evidence type="ECO:0000313" key="4">
    <source>
        <dbReference type="RefSeq" id="XP_052738851.1"/>
    </source>
</evidence>
<feature type="compositionally biased region" description="Basic and acidic residues" evidence="2">
    <location>
        <begin position="240"/>
        <end position="250"/>
    </location>
</feature>
<proteinExistence type="predicted"/>
<evidence type="ECO:0000313" key="3">
    <source>
        <dbReference type="Proteomes" id="UP001652582"/>
    </source>
</evidence>
<protein>
    <submittedName>
        <fullName evidence="4">Uncharacterized protein LOC112053384</fullName>
    </submittedName>
</protein>
<dbReference type="Gene3D" id="3.30.70.1820">
    <property type="entry name" value="L1 transposable element, RRM domain"/>
    <property type="match status" value="1"/>
</dbReference>
<feature type="coiled-coil region" evidence="1">
    <location>
        <begin position="78"/>
        <end position="112"/>
    </location>
</feature>
<dbReference type="GeneID" id="112053384"/>